<evidence type="ECO:0000256" key="4">
    <source>
        <dbReference type="ARBA" id="ARBA00022927"/>
    </source>
</evidence>
<feature type="region of interest" description="Disordered" evidence="10">
    <location>
        <begin position="67"/>
        <end position="99"/>
    </location>
</feature>
<dbReference type="AlphaFoldDB" id="A0A2J6WGL2"/>
<dbReference type="GO" id="GO:0043953">
    <property type="term" value="P:protein transport by the Tat complex"/>
    <property type="evidence" value="ECO:0007669"/>
    <property type="project" value="UniProtKB-UniRule"/>
</dbReference>
<accession>A0A2J6WGL2</accession>
<protein>
    <recommendedName>
        <fullName evidence="9">Sec-independent protein translocase protein TatA</fullName>
    </recommendedName>
</protein>
<evidence type="ECO:0000256" key="7">
    <source>
        <dbReference type="ARBA" id="ARBA00023136"/>
    </source>
</evidence>
<dbReference type="RefSeq" id="WP_424604957.1">
    <property type="nucleotide sequence ID" value="NZ_JBNAVA010000002.1"/>
</dbReference>
<comment type="similarity">
    <text evidence="9">Belongs to the TatA/E family.</text>
</comment>
<keyword evidence="5 9" id="KW-1133">Transmembrane helix</keyword>
<dbReference type="HAMAP" id="MF_00236">
    <property type="entry name" value="TatA_E"/>
    <property type="match status" value="1"/>
</dbReference>
<dbReference type="PANTHER" id="PTHR33162">
    <property type="entry name" value="SEC-INDEPENDENT PROTEIN TRANSLOCASE PROTEIN TATA, CHLOROPLASTIC"/>
    <property type="match status" value="1"/>
</dbReference>
<evidence type="ECO:0000256" key="2">
    <source>
        <dbReference type="ARBA" id="ARBA00022448"/>
    </source>
</evidence>
<proteinExistence type="inferred from homology"/>
<comment type="function">
    <text evidence="9">Part of the twin-arginine translocation (Tat) system that transports large folded proteins containing a characteristic twin-arginine motif in their signal peptide across membranes. TatA could form the protein-conducting channel of the Tat system.</text>
</comment>
<keyword evidence="2 9" id="KW-0813">Transport</keyword>
<name>A0A2J6WGL2_9BACT</name>
<keyword evidence="7 9" id="KW-0472">Membrane</keyword>
<dbReference type="GO" id="GO:0006886">
    <property type="term" value="P:intracellular protein transport"/>
    <property type="evidence" value="ECO:0007669"/>
    <property type="project" value="UniProtKB-ARBA"/>
</dbReference>
<keyword evidence="6 9" id="KW-0811">Translocation</keyword>
<feature type="transmembrane region" description="Helical" evidence="9">
    <location>
        <begin position="6"/>
        <end position="25"/>
    </location>
</feature>
<keyword evidence="9" id="KW-1003">Cell membrane</keyword>
<evidence type="ECO:0000256" key="1">
    <source>
        <dbReference type="ARBA" id="ARBA00004167"/>
    </source>
</evidence>
<feature type="compositionally biased region" description="Basic and acidic residues" evidence="10">
    <location>
        <begin position="67"/>
        <end position="82"/>
    </location>
</feature>
<dbReference type="PANTHER" id="PTHR33162:SF1">
    <property type="entry name" value="SEC-INDEPENDENT PROTEIN TRANSLOCASE PROTEIN TATA, CHLOROPLASTIC"/>
    <property type="match status" value="1"/>
</dbReference>
<evidence type="ECO:0000313" key="11">
    <source>
        <dbReference type="EMBL" id="PMP69503.1"/>
    </source>
</evidence>
<comment type="caution">
    <text evidence="11">The sequence shown here is derived from an EMBL/GenBank/DDBJ whole genome shotgun (WGS) entry which is preliminary data.</text>
</comment>
<reference evidence="11 12" key="1">
    <citation type="submission" date="2018-01" db="EMBL/GenBank/DDBJ databases">
        <title>Metagenomic assembled genomes from two thermal pools in the Uzon Caldera, Kamchatka, Russia.</title>
        <authorList>
            <person name="Wilkins L."/>
            <person name="Ettinger C."/>
        </authorList>
    </citation>
    <scope>NUCLEOTIDE SEQUENCE [LARGE SCALE GENOMIC DNA]</scope>
    <source>
        <strain evidence="11">ZAV-05</strain>
    </source>
</reference>
<keyword evidence="4 9" id="KW-0653">Protein transport</keyword>
<comment type="function">
    <text evidence="8">Part of the twin-arginine translocation (Tat) system that transports large folded proteins containing a characteristic twin-arginine motif in their signal peptide across the thylakoid membrane. Involved in delta pH-dependent protein transport required for chloroplast development, especially thylakoid membrane formation. TATC and TATB mediate precursor recognition, whereas TATA facilitates translocation.</text>
</comment>
<sequence>MFGLGLSEILLIAVVAIVVIGPKRLPEVARALGKGYAEFKKAMDGFKEAVNIDEVIHDKPKDNDLKNVYEDKWKTAHSEQSKDSPTNTETAKNETKETK</sequence>
<dbReference type="Proteomes" id="UP000242881">
    <property type="component" value="Unassembled WGS sequence"/>
</dbReference>
<dbReference type="GO" id="GO:0008320">
    <property type="term" value="F:protein transmembrane transporter activity"/>
    <property type="evidence" value="ECO:0007669"/>
    <property type="project" value="UniProtKB-UniRule"/>
</dbReference>
<dbReference type="Gene3D" id="1.20.5.3310">
    <property type="match status" value="1"/>
</dbReference>
<evidence type="ECO:0000256" key="9">
    <source>
        <dbReference type="HAMAP-Rule" id="MF_00236"/>
    </source>
</evidence>
<dbReference type="GO" id="GO:0033281">
    <property type="term" value="C:TAT protein transport complex"/>
    <property type="evidence" value="ECO:0007669"/>
    <property type="project" value="UniProtKB-UniRule"/>
</dbReference>
<evidence type="ECO:0000256" key="8">
    <source>
        <dbReference type="ARBA" id="ARBA00025340"/>
    </source>
</evidence>
<evidence type="ECO:0000313" key="12">
    <source>
        <dbReference type="Proteomes" id="UP000242881"/>
    </source>
</evidence>
<comment type="subunit">
    <text evidence="9">Forms a complex with TatC.</text>
</comment>
<comment type="subcellular location">
    <subcellularLocation>
        <location evidence="9">Cell membrane</location>
        <topology evidence="9">Single-pass membrane protein</topology>
    </subcellularLocation>
    <subcellularLocation>
        <location evidence="1">Membrane</location>
        <topology evidence="1">Single-pass membrane protein</topology>
    </subcellularLocation>
</comment>
<dbReference type="PRINTS" id="PR01506">
    <property type="entry name" value="TATBPROTEIN"/>
</dbReference>
<dbReference type="InterPro" id="IPR006312">
    <property type="entry name" value="TatA/E"/>
</dbReference>
<dbReference type="InterPro" id="IPR003369">
    <property type="entry name" value="TatA/B/E"/>
</dbReference>
<evidence type="ECO:0000256" key="6">
    <source>
        <dbReference type="ARBA" id="ARBA00023010"/>
    </source>
</evidence>
<evidence type="ECO:0000256" key="10">
    <source>
        <dbReference type="SAM" id="MobiDB-lite"/>
    </source>
</evidence>
<dbReference type="Pfam" id="PF02416">
    <property type="entry name" value="TatA_B_E"/>
    <property type="match status" value="1"/>
</dbReference>
<organism evidence="11 12">
    <name type="scientific">Calditerrivibrio nitroreducens</name>
    <dbReference type="NCBI Taxonomy" id="477976"/>
    <lineage>
        <taxon>Bacteria</taxon>
        <taxon>Pseudomonadati</taxon>
        <taxon>Deferribacterota</taxon>
        <taxon>Deferribacteres</taxon>
        <taxon>Deferribacterales</taxon>
        <taxon>Calditerrivibrionaceae</taxon>
    </lineage>
</organism>
<evidence type="ECO:0000256" key="3">
    <source>
        <dbReference type="ARBA" id="ARBA00022692"/>
    </source>
</evidence>
<gene>
    <name evidence="9" type="primary">tatA</name>
    <name evidence="11" type="ORF">C0187_06860</name>
</gene>
<evidence type="ECO:0000256" key="5">
    <source>
        <dbReference type="ARBA" id="ARBA00022989"/>
    </source>
</evidence>
<dbReference type="EMBL" id="PNIN01000071">
    <property type="protein sequence ID" value="PMP69503.1"/>
    <property type="molecule type" value="Genomic_DNA"/>
</dbReference>
<keyword evidence="3 9" id="KW-0812">Transmembrane</keyword>